<gene>
    <name evidence="1" type="ORF">CR513_29307</name>
</gene>
<dbReference type="Proteomes" id="UP000257109">
    <property type="component" value="Unassembled WGS sequence"/>
</dbReference>
<keyword evidence="2" id="KW-1185">Reference proteome</keyword>
<feature type="non-terminal residue" evidence="1">
    <location>
        <position position="74"/>
    </location>
</feature>
<protein>
    <submittedName>
        <fullName evidence="1">Uncharacterized protein</fullName>
    </submittedName>
</protein>
<accession>A0A371GET8</accession>
<dbReference type="EMBL" id="QJKJ01005786">
    <property type="protein sequence ID" value="RDX89020.1"/>
    <property type="molecule type" value="Genomic_DNA"/>
</dbReference>
<comment type="caution">
    <text evidence="1">The sequence shown here is derived from an EMBL/GenBank/DDBJ whole genome shotgun (WGS) entry which is preliminary data.</text>
</comment>
<evidence type="ECO:0000313" key="2">
    <source>
        <dbReference type="Proteomes" id="UP000257109"/>
    </source>
</evidence>
<reference evidence="1" key="1">
    <citation type="submission" date="2018-05" db="EMBL/GenBank/DDBJ databases">
        <title>Draft genome of Mucuna pruriens seed.</title>
        <authorList>
            <person name="Nnadi N.E."/>
            <person name="Vos R."/>
            <person name="Hasami M.H."/>
            <person name="Devisetty U.K."/>
            <person name="Aguiy J.C."/>
        </authorList>
    </citation>
    <scope>NUCLEOTIDE SEQUENCE [LARGE SCALE GENOMIC DNA]</scope>
    <source>
        <strain evidence="1">JCA_2017</strain>
    </source>
</reference>
<organism evidence="1 2">
    <name type="scientific">Mucuna pruriens</name>
    <name type="common">Velvet bean</name>
    <name type="synonym">Dolichos pruriens</name>
    <dbReference type="NCBI Taxonomy" id="157652"/>
    <lineage>
        <taxon>Eukaryota</taxon>
        <taxon>Viridiplantae</taxon>
        <taxon>Streptophyta</taxon>
        <taxon>Embryophyta</taxon>
        <taxon>Tracheophyta</taxon>
        <taxon>Spermatophyta</taxon>
        <taxon>Magnoliopsida</taxon>
        <taxon>eudicotyledons</taxon>
        <taxon>Gunneridae</taxon>
        <taxon>Pentapetalae</taxon>
        <taxon>rosids</taxon>
        <taxon>fabids</taxon>
        <taxon>Fabales</taxon>
        <taxon>Fabaceae</taxon>
        <taxon>Papilionoideae</taxon>
        <taxon>50 kb inversion clade</taxon>
        <taxon>NPAAA clade</taxon>
        <taxon>indigoferoid/millettioid clade</taxon>
        <taxon>Phaseoleae</taxon>
        <taxon>Mucuna</taxon>
    </lineage>
</organism>
<dbReference type="OrthoDB" id="1936883at2759"/>
<evidence type="ECO:0000313" key="1">
    <source>
        <dbReference type="EMBL" id="RDX89020.1"/>
    </source>
</evidence>
<name>A0A371GET8_MUCPR</name>
<feature type="non-terminal residue" evidence="1">
    <location>
        <position position="1"/>
    </location>
</feature>
<sequence>DKLKRALDNCDVENSKLKNQVAKWLPECKTIMTALKESEPSYKVALTNKKKAKDEWDDLKRTFRELFGTPSPSE</sequence>
<proteinExistence type="predicted"/>
<dbReference type="AlphaFoldDB" id="A0A371GET8"/>